<dbReference type="Proteomes" id="UP000253529">
    <property type="component" value="Unassembled WGS sequence"/>
</dbReference>
<dbReference type="GO" id="GO:0005737">
    <property type="term" value="C:cytoplasm"/>
    <property type="evidence" value="ECO:0007669"/>
    <property type="project" value="TreeGrafter"/>
</dbReference>
<evidence type="ECO:0000313" key="4">
    <source>
        <dbReference type="Proteomes" id="UP000253529"/>
    </source>
</evidence>
<dbReference type="SUPFAM" id="SSF54373">
    <property type="entry name" value="FAD-linked reductases, C-terminal domain"/>
    <property type="match status" value="1"/>
</dbReference>
<name>A0A366F690_9HYPH</name>
<keyword evidence="1" id="KW-0560">Oxidoreductase</keyword>
<protein>
    <submittedName>
        <fullName evidence="3">D-amino-acid dehydrogenase</fullName>
    </submittedName>
</protein>
<accession>A0A366F690</accession>
<dbReference type="GO" id="GO:0016491">
    <property type="term" value="F:oxidoreductase activity"/>
    <property type="evidence" value="ECO:0007669"/>
    <property type="project" value="UniProtKB-KW"/>
</dbReference>
<dbReference type="Gene3D" id="3.50.50.60">
    <property type="entry name" value="FAD/NAD(P)-binding domain"/>
    <property type="match status" value="1"/>
</dbReference>
<feature type="domain" description="FAD dependent oxidoreductase" evidence="2">
    <location>
        <begin position="7"/>
        <end position="397"/>
    </location>
</feature>
<sequence>MPSRSVDAIVLGAGMVGVSAALALQARGLDVTLVDRRGEAGDETSFGNAGLVQSEAVIPYTLPSDPAEIAAAALNRDPRAHVRYRALPASAPALWQYFQFSHSSRVAETAAAMKPLVFGAADAHRKLAEAAGCGDLLRPTGWIKVWRTSQGEDGARRDVEALRAYGVVANFLDRDGLLALEPHVGEAGRGAAQFPDPLSTPDPGGLTRAYAALFVERGGRFETGDAMTLASAAGGWMVTTAKGRVAAPDVVVALGPWANDLAKKFGLRLPFFVKRGYHMHYEARGNAFLSRPVLDLEKGYLVAPTTLGLRLTTGAEFARPDDPPSSAHIDRLEPFAKAMFPIGARKDAAPWLGRRPCLPDMRPIVGPFPGKPGLWLDFGHQHLGLTLGPITGRLIAEIVTGATPFVDPAPFRAERFG</sequence>
<dbReference type="InterPro" id="IPR006076">
    <property type="entry name" value="FAD-dep_OxRdtase"/>
</dbReference>
<dbReference type="PANTHER" id="PTHR13847:SF289">
    <property type="entry name" value="GLYCINE OXIDASE"/>
    <property type="match status" value="1"/>
</dbReference>
<dbReference type="PANTHER" id="PTHR13847">
    <property type="entry name" value="SARCOSINE DEHYDROGENASE-RELATED"/>
    <property type="match status" value="1"/>
</dbReference>
<reference evidence="3 4" key="1">
    <citation type="submission" date="2018-06" db="EMBL/GenBank/DDBJ databases">
        <title>Genomic Encyclopedia of Type Strains, Phase IV (KMG-IV): sequencing the most valuable type-strain genomes for metagenomic binning, comparative biology and taxonomic classification.</title>
        <authorList>
            <person name="Goeker M."/>
        </authorList>
    </citation>
    <scope>NUCLEOTIDE SEQUENCE [LARGE SCALE GENOMIC DNA]</scope>
    <source>
        <strain evidence="3 4">DSM 24875</strain>
    </source>
</reference>
<dbReference type="InterPro" id="IPR036188">
    <property type="entry name" value="FAD/NAD-bd_sf"/>
</dbReference>
<dbReference type="RefSeq" id="WP_113890889.1">
    <property type="nucleotide sequence ID" value="NZ_QNRK01000022.1"/>
</dbReference>
<dbReference type="EMBL" id="QNRK01000022">
    <property type="protein sequence ID" value="RBP09225.1"/>
    <property type="molecule type" value="Genomic_DNA"/>
</dbReference>
<organism evidence="3 4">
    <name type="scientific">Roseiarcus fermentans</name>
    <dbReference type="NCBI Taxonomy" id="1473586"/>
    <lineage>
        <taxon>Bacteria</taxon>
        <taxon>Pseudomonadati</taxon>
        <taxon>Pseudomonadota</taxon>
        <taxon>Alphaproteobacteria</taxon>
        <taxon>Hyphomicrobiales</taxon>
        <taxon>Roseiarcaceae</taxon>
        <taxon>Roseiarcus</taxon>
    </lineage>
</organism>
<evidence type="ECO:0000256" key="1">
    <source>
        <dbReference type="ARBA" id="ARBA00023002"/>
    </source>
</evidence>
<evidence type="ECO:0000313" key="3">
    <source>
        <dbReference type="EMBL" id="RBP09225.1"/>
    </source>
</evidence>
<evidence type="ECO:0000259" key="2">
    <source>
        <dbReference type="Pfam" id="PF01266"/>
    </source>
</evidence>
<gene>
    <name evidence="3" type="ORF">DFR50_12262</name>
</gene>
<dbReference type="Gene3D" id="3.30.9.10">
    <property type="entry name" value="D-Amino Acid Oxidase, subunit A, domain 2"/>
    <property type="match status" value="1"/>
</dbReference>
<dbReference type="AlphaFoldDB" id="A0A366F690"/>
<dbReference type="SUPFAM" id="SSF51905">
    <property type="entry name" value="FAD/NAD(P)-binding domain"/>
    <property type="match status" value="1"/>
</dbReference>
<proteinExistence type="predicted"/>
<comment type="caution">
    <text evidence="3">The sequence shown here is derived from an EMBL/GenBank/DDBJ whole genome shotgun (WGS) entry which is preliminary data.</text>
</comment>
<keyword evidence="4" id="KW-1185">Reference proteome</keyword>
<dbReference type="Pfam" id="PF01266">
    <property type="entry name" value="DAO"/>
    <property type="match status" value="1"/>
</dbReference>
<dbReference type="OrthoDB" id="9805337at2"/>